<dbReference type="RefSeq" id="XP_001889579.1">
    <property type="nucleotide sequence ID" value="XM_001889544.1"/>
</dbReference>
<dbReference type="Gene3D" id="4.10.60.10">
    <property type="entry name" value="Zinc finger, CCHC-type"/>
    <property type="match status" value="1"/>
</dbReference>
<dbReference type="SUPFAM" id="SSF56219">
    <property type="entry name" value="DNase I-like"/>
    <property type="match status" value="1"/>
</dbReference>
<dbReference type="Gene3D" id="3.60.10.10">
    <property type="entry name" value="Endonuclease/exonuclease/phosphatase"/>
    <property type="match status" value="1"/>
</dbReference>
<evidence type="ECO:0000313" key="4">
    <source>
        <dbReference type="Proteomes" id="UP000001194"/>
    </source>
</evidence>
<reference evidence="3 4" key="1">
    <citation type="journal article" date="2008" name="Nature">
        <title>The genome of Laccaria bicolor provides insights into mycorrhizal symbiosis.</title>
        <authorList>
            <person name="Martin F."/>
            <person name="Aerts A."/>
            <person name="Ahren D."/>
            <person name="Brun A."/>
            <person name="Danchin E.G.J."/>
            <person name="Duchaussoy F."/>
            <person name="Gibon J."/>
            <person name="Kohler A."/>
            <person name="Lindquist E."/>
            <person name="Pereda V."/>
            <person name="Salamov A."/>
            <person name="Shapiro H.J."/>
            <person name="Wuyts J."/>
            <person name="Blaudez D."/>
            <person name="Buee M."/>
            <person name="Brokstein P."/>
            <person name="Canbaeck B."/>
            <person name="Cohen D."/>
            <person name="Courty P.E."/>
            <person name="Coutinho P.M."/>
            <person name="Delaruelle C."/>
            <person name="Detter J.C."/>
            <person name="Deveau A."/>
            <person name="DiFazio S."/>
            <person name="Duplessis S."/>
            <person name="Fraissinet-Tachet L."/>
            <person name="Lucic E."/>
            <person name="Frey-Klett P."/>
            <person name="Fourrey C."/>
            <person name="Feussner I."/>
            <person name="Gay G."/>
            <person name="Grimwood J."/>
            <person name="Hoegger P.J."/>
            <person name="Jain P."/>
            <person name="Kilaru S."/>
            <person name="Labbe J."/>
            <person name="Lin Y.C."/>
            <person name="Legue V."/>
            <person name="Le Tacon F."/>
            <person name="Marmeisse R."/>
            <person name="Melayah D."/>
            <person name="Montanini B."/>
            <person name="Muratet M."/>
            <person name="Nehls U."/>
            <person name="Niculita-Hirzel H."/>
            <person name="Oudot-Le Secq M.P."/>
            <person name="Peter M."/>
            <person name="Quesneville H."/>
            <person name="Rajashekar B."/>
            <person name="Reich M."/>
            <person name="Rouhier N."/>
            <person name="Schmutz J."/>
            <person name="Yin T."/>
            <person name="Chalot M."/>
            <person name="Henrissat B."/>
            <person name="Kuees U."/>
            <person name="Lucas S."/>
            <person name="Van de Peer Y."/>
            <person name="Podila G.K."/>
            <person name="Polle A."/>
            <person name="Pukkila P.J."/>
            <person name="Richardson P.M."/>
            <person name="Rouze P."/>
            <person name="Sanders I.R."/>
            <person name="Stajich J.E."/>
            <person name="Tunlid A."/>
            <person name="Tuskan G."/>
            <person name="Grigoriev I.V."/>
        </authorList>
    </citation>
    <scope>NUCLEOTIDE SEQUENCE [LARGE SCALE GENOMIC DNA]</scope>
    <source>
        <strain evidence="4">S238N-H82 / ATCC MYA-4686</strain>
    </source>
</reference>
<dbReference type="InterPro" id="IPR036875">
    <property type="entry name" value="Znf_CCHC_sf"/>
</dbReference>
<protein>
    <submittedName>
        <fullName evidence="3">Predicted protein</fullName>
    </submittedName>
</protein>
<dbReference type="InterPro" id="IPR036691">
    <property type="entry name" value="Endo/exonu/phosph_ase_sf"/>
</dbReference>
<keyword evidence="1" id="KW-0507">mRNA processing</keyword>
<dbReference type="HOGENOM" id="CLU_029273_0_0_1"/>
<accession>B0E090</accession>
<dbReference type="EMBL" id="DS547159">
    <property type="protein sequence ID" value="EDQ99743.1"/>
    <property type="molecule type" value="Genomic_DNA"/>
</dbReference>
<dbReference type="SUPFAM" id="SSF57756">
    <property type="entry name" value="Retrovirus zinc finger-like domains"/>
    <property type="match status" value="1"/>
</dbReference>
<feature type="compositionally biased region" description="Pro residues" evidence="2">
    <location>
        <begin position="508"/>
        <end position="524"/>
    </location>
</feature>
<dbReference type="KEGG" id="lbc:LACBIDRAFT_315285"/>
<evidence type="ECO:0000313" key="3">
    <source>
        <dbReference type="EMBL" id="EDQ99743.1"/>
    </source>
</evidence>
<dbReference type="OrthoDB" id="4230923at2759"/>
<proteinExistence type="predicted"/>
<dbReference type="AlphaFoldDB" id="B0E090"/>
<gene>
    <name evidence="3" type="ORF">LACBIDRAFT_315285</name>
</gene>
<dbReference type="Proteomes" id="UP000001194">
    <property type="component" value="Unassembled WGS sequence"/>
</dbReference>
<dbReference type="GO" id="GO:0006397">
    <property type="term" value="P:mRNA processing"/>
    <property type="evidence" value="ECO:0007669"/>
    <property type="project" value="UniProtKB-KW"/>
</dbReference>
<dbReference type="GO" id="GO:0008270">
    <property type="term" value="F:zinc ion binding"/>
    <property type="evidence" value="ECO:0007669"/>
    <property type="project" value="InterPro"/>
</dbReference>
<evidence type="ECO:0000256" key="1">
    <source>
        <dbReference type="ARBA" id="ARBA00022664"/>
    </source>
</evidence>
<dbReference type="InParanoid" id="B0E090"/>
<name>B0E090_LACBS</name>
<organism evidence="4">
    <name type="scientific">Laccaria bicolor (strain S238N-H82 / ATCC MYA-4686)</name>
    <name type="common">Bicoloured deceiver</name>
    <name type="synonym">Laccaria laccata var. bicolor</name>
    <dbReference type="NCBI Taxonomy" id="486041"/>
    <lineage>
        <taxon>Eukaryota</taxon>
        <taxon>Fungi</taxon>
        <taxon>Dikarya</taxon>
        <taxon>Basidiomycota</taxon>
        <taxon>Agaricomycotina</taxon>
        <taxon>Agaricomycetes</taxon>
        <taxon>Agaricomycetidae</taxon>
        <taxon>Agaricales</taxon>
        <taxon>Agaricineae</taxon>
        <taxon>Hydnangiaceae</taxon>
        <taxon>Laccaria</taxon>
    </lineage>
</organism>
<sequence length="633" mass="70199">MRAAGSAEIDKDEQEIGDSEKGRSYLEDKLLLIPQNAPLTLGALAMALCQIAALPGVALPAINTVCAVTFLLRDVELGAVAEDIRDIAITQFTELTSDLREFTEGLRVKVMEELEKKMEVLTEKTVELAEVVEKVTQQAGNTASSPYRDALIRATSGAPLNANPRLAAKESIRQGQSLVNLPRESRLRDCTNLVLVGKFSEAMGRATALQHKVRSALKLQNGGILIEMATDEGVAWLATKPNAESFLRELGETEASFKTRSYNIIAYYVPLNLDTNSEKDRREIKEANNFPKGAIMKLRWIKPPARRRTDQRFAHVFVTFSDADSANWAIVNGLSICNKRVSAAKSRKEPIRCLKCQGWDHIAAECVVSRDVNICGTCGARDHWTSKCEQQGTVFCTSCKTDDHTSWDHNCPTFLQKIEDLNARDPANDLSFFPARESWTWVPFYPLHSQRVPPAEIQVNDAQAGSQKTRYRQTQLGFEPTVPGGRPYTRAPRARQHSKTPVAESLPPIFPNPESPFAPPPMSEPPESSITRLQILQINLNKSSKVHLELYNKLSRKDWDIILVQEPHVTAMGNIRTPNGYVMVAPVDRYKDGAPATKAVTWVSSDLATNSWKILNVPGTNNITTIQLAGIYG</sequence>
<dbReference type="GO" id="GO:0003676">
    <property type="term" value="F:nucleic acid binding"/>
    <property type="evidence" value="ECO:0007669"/>
    <property type="project" value="InterPro"/>
</dbReference>
<feature type="region of interest" description="Disordered" evidence="2">
    <location>
        <begin position="477"/>
        <end position="526"/>
    </location>
</feature>
<evidence type="ECO:0000256" key="2">
    <source>
        <dbReference type="SAM" id="MobiDB-lite"/>
    </source>
</evidence>
<keyword evidence="4" id="KW-1185">Reference proteome</keyword>
<feature type="region of interest" description="Disordered" evidence="2">
    <location>
        <begin position="1"/>
        <end position="20"/>
    </location>
</feature>
<dbReference type="GeneID" id="6085218"/>